<dbReference type="InterPro" id="IPR001789">
    <property type="entry name" value="Sig_transdc_resp-reg_receiver"/>
</dbReference>
<dbReference type="Pfam" id="PF07495">
    <property type="entry name" value="Y_Y_Y"/>
    <property type="match status" value="1"/>
</dbReference>
<dbReference type="Gene3D" id="3.40.50.2300">
    <property type="match status" value="1"/>
</dbReference>
<dbReference type="SMART" id="SM00448">
    <property type="entry name" value="REC"/>
    <property type="match status" value="1"/>
</dbReference>
<evidence type="ECO:0000256" key="6">
    <source>
        <dbReference type="PROSITE-ProRule" id="PRU00169"/>
    </source>
</evidence>
<dbReference type="PRINTS" id="PR00344">
    <property type="entry name" value="BCTRLSENSOR"/>
</dbReference>
<dbReference type="Pfam" id="PF00072">
    <property type="entry name" value="Response_reg"/>
    <property type="match status" value="1"/>
</dbReference>
<dbReference type="InterPro" id="IPR009057">
    <property type="entry name" value="Homeodomain-like_sf"/>
</dbReference>
<keyword evidence="7" id="KW-1133">Transmembrane helix</keyword>
<dbReference type="InterPro" id="IPR036097">
    <property type="entry name" value="HisK_dim/P_sf"/>
</dbReference>
<feature type="domain" description="Response regulatory" evidence="10">
    <location>
        <begin position="1115"/>
        <end position="1230"/>
    </location>
</feature>
<dbReference type="Pfam" id="PF12833">
    <property type="entry name" value="HTH_18"/>
    <property type="match status" value="1"/>
</dbReference>
<dbReference type="InterPro" id="IPR005467">
    <property type="entry name" value="His_kinase_dom"/>
</dbReference>
<dbReference type="EMBL" id="PVBQ01000006">
    <property type="protein sequence ID" value="PRD47649.1"/>
    <property type="molecule type" value="Genomic_DNA"/>
</dbReference>
<dbReference type="RefSeq" id="WP_105716872.1">
    <property type="nucleotide sequence ID" value="NZ_PVBQ01000006.1"/>
</dbReference>
<dbReference type="SMART" id="SM00388">
    <property type="entry name" value="HisKA"/>
    <property type="match status" value="1"/>
</dbReference>
<dbReference type="PANTHER" id="PTHR43547">
    <property type="entry name" value="TWO-COMPONENT HISTIDINE KINASE"/>
    <property type="match status" value="1"/>
</dbReference>
<dbReference type="InterPro" id="IPR015943">
    <property type="entry name" value="WD40/YVTN_repeat-like_dom_sf"/>
</dbReference>
<dbReference type="GO" id="GO:0000155">
    <property type="term" value="F:phosphorelay sensor kinase activity"/>
    <property type="evidence" value="ECO:0007669"/>
    <property type="project" value="InterPro"/>
</dbReference>
<proteinExistence type="predicted"/>
<dbReference type="PROSITE" id="PS50109">
    <property type="entry name" value="HIS_KIN"/>
    <property type="match status" value="1"/>
</dbReference>
<dbReference type="Gene3D" id="1.10.10.60">
    <property type="entry name" value="Homeodomain-like"/>
    <property type="match status" value="1"/>
</dbReference>
<evidence type="ECO:0000259" key="9">
    <source>
        <dbReference type="PROSITE" id="PS50109"/>
    </source>
</evidence>
<dbReference type="InterPro" id="IPR011006">
    <property type="entry name" value="CheY-like_superfamily"/>
</dbReference>
<dbReference type="InterPro" id="IPR011123">
    <property type="entry name" value="Y_Y_Y"/>
</dbReference>
<dbReference type="Gene3D" id="3.30.565.10">
    <property type="entry name" value="Histidine kinase-like ATPase, C-terminal domain"/>
    <property type="match status" value="1"/>
</dbReference>
<dbReference type="Gene3D" id="1.10.287.130">
    <property type="match status" value="1"/>
</dbReference>
<evidence type="ECO:0000256" key="4">
    <source>
        <dbReference type="ARBA" id="ARBA00023015"/>
    </source>
</evidence>
<dbReference type="SUPFAM" id="SSF55874">
    <property type="entry name" value="ATPase domain of HSP90 chaperone/DNA topoisomerase II/histidine kinase"/>
    <property type="match status" value="1"/>
</dbReference>
<dbReference type="GO" id="GO:0043565">
    <property type="term" value="F:sequence-specific DNA binding"/>
    <property type="evidence" value="ECO:0007669"/>
    <property type="project" value="InterPro"/>
</dbReference>
<keyword evidence="7" id="KW-0472">Membrane</keyword>
<dbReference type="InterPro" id="IPR036890">
    <property type="entry name" value="HATPase_C_sf"/>
</dbReference>
<dbReference type="InterPro" id="IPR013783">
    <property type="entry name" value="Ig-like_fold"/>
</dbReference>
<dbReference type="Proteomes" id="UP000239711">
    <property type="component" value="Unassembled WGS sequence"/>
</dbReference>
<evidence type="ECO:0000259" key="8">
    <source>
        <dbReference type="PROSITE" id="PS01124"/>
    </source>
</evidence>
<keyword evidence="3 6" id="KW-0597">Phosphoprotein</keyword>
<evidence type="ECO:0000256" key="7">
    <source>
        <dbReference type="SAM" id="Phobius"/>
    </source>
</evidence>
<gene>
    <name evidence="11" type="ORF">C5745_10100</name>
</gene>
<comment type="caution">
    <text evidence="11">The sequence shown here is derived from an EMBL/GenBank/DDBJ whole genome shotgun (WGS) entry which is preliminary data.</text>
</comment>
<name>A0A2S9J4J5_9SPHI</name>
<feature type="modified residue" description="4-aspartylphosphate" evidence="6">
    <location>
        <position position="1163"/>
    </location>
</feature>
<dbReference type="SMART" id="SM00342">
    <property type="entry name" value="HTH_ARAC"/>
    <property type="match status" value="1"/>
</dbReference>
<feature type="domain" description="Histidine kinase" evidence="9">
    <location>
        <begin position="866"/>
        <end position="1088"/>
    </location>
</feature>
<dbReference type="SUPFAM" id="SSF63829">
    <property type="entry name" value="Calcium-dependent phosphotriesterase"/>
    <property type="match status" value="1"/>
</dbReference>
<reference evidence="11 12" key="1">
    <citation type="submission" date="2018-02" db="EMBL/GenBank/DDBJ databases">
        <title>The draft genome of Sphingobacterium sp. 5JN-11.</title>
        <authorList>
            <person name="Liu L."/>
            <person name="Li L."/>
            <person name="Liang L."/>
            <person name="Zhang X."/>
            <person name="Wang T."/>
        </authorList>
    </citation>
    <scope>NUCLEOTIDE SEQUENCE [LARGE SCALE GENOMIC DNA]</scope>
    <source>
        <strain evidence="11 12">5JN-11</strain>
    </source>
</reference>
<feature type="transmembrane region" description="Helical" evidence="7">
    <location>
        <begin position="808"/>
        <end position="831"/>
    </location>
</feature>
<keyword evidence="7" id="KW-0812">Transmembrane</keyword>
<keyword evidence="12" id="KW-1185">Reference proteome</keyword>
<dbReference type="OrthoDB" id="717811at2"/>
<evidence type="ECO:0000256" key="1">
    <source>
        <dbReference type="ARBA" id="ARBA00000085"/>
    </source>
</evidence>
<dbReference type="CDD" id="cd00082">
    <property type="entry name" value="HisKA"/>
    <property type="match status" value="1"/>
</dbReference>
<dbReference type="InterPro" id="IPR011110">
    <property type="entry name" value="Reg_prop"/>
</dbReference>
<dbReference type="GO" id="GO:0003700">
    <property type="term" value="F:DNA-binding transcription factor activity"/>
    <property type="evidence" value="ECO:0007669"/>
    <property type="project" value="InterPro"/>
</dbReference>
<dbReference type="Pfam" id="PF07494">
    <property type="entry name" value="Reg_prop"/>
    <property type="match status" value="2"/>
</dbReference>
<evidence type="ECO:0000259" key="10">
    <source>
        <dbReference type="PROSITE" id="PS50110"/>
    </source>
</evidence>
<evidence type="ECO:0000313" key="12">
    <source>
        <dbReference type="Proteomes" id="UP000239711"/>
    </source>
</evidence>
<keyword evidence="4" id="KW-0805">Transcription regulation</keyword>
<keyword evidence="11" id="KW-0808">Transferase</keyword>
<protein>
    <recommendedName>
        <fullName evidence="2">histidine kinase</fullName>
        <ecNumber evidence="2">2.7.13.3</ecNumber>
    </recommendedName>
</protein>
<dbReference type="PROSITE" id="PS01124">
    <property type="entry name" value="HTH_ARAC_FAMILY_2"/>
    <property type="match status" value="1"/>
</dbReference>
<feature type="domain" description="HTH araC/xylS-type" evidence="8">
    <location>
        <begin position="1264"/>
        <end position="1363"/>
    </location>
</feature>
<dbReference type="InterPro" id="IPR018060">
    <property type="entry name" value="HTH_AraC"/>
</dbReference>
<accession>A0A2S9J4J5</accession>
<dbReference type="SMART" id="SM00387">
    <property type="entry name" value="HATPase_c"/>
    <property type="match status" value="1"/>
</dbReference>
<dbReference type="SUPFAM" id="SSF46689">
    <property type="entry name" value="Homeodomain-like"/>
    <property type="match status" value="1"/>
</dbReference>
<dbReference type="SUPFAM" id="SSF101898">
    <property type="entry name" value="NHL repeat"/>
    <property type="match status" value="1"/>
</dbReference>
<dbReference type="EC" id="2.7.13.3" evidence="2"/>
<dbReference type="Pfam" id="PF02518">
    <property type="entry name" value="HATPase_c"/>
    <property type="match status" value="1"/>
</dbReference>
<comment type="catalytic activity">
    <reaction evidence="1">
        <text>ATP + protein L-histidine = ADP + protein N-phospho-L-histidine.</text>
        <dbReference type="EC" id="2.7.13.3"/>
    </reaction>
</comment>
<keyword evidence="5" id="KW-0804">Transcription</keyword>
<evidence type="ECO:0000256" key="2">
    <source>
        <dbReference type="ARBA" id="ARBA00012438"/>
    </source>
</evidence>
<sequence length="1364" mass="154392">MSYIIASVKVVSLGQRIYTYKLLLVIIMKIIGQLRYFSVSLILLLAWSAAVAQQQNRPNIYLPNNAVLYTYQDHLGYMWFGTYDGLSFYNGTEIITYRHEPSNPLSLCSNIIYKITAADKNHIWISTTMGLNKLSLLTRKITASYPSLPKLVHIESDAGGDSWMIPSDHLLLHYKSSGDGSVDSIILANKDLSLLNINRLFIVDSALLILKNDGHLFSKNIAEISGKEKISGQEVQIHKRRIVKACLSGNDLYFVDDQFDVFQYDLLTSRTHHLNNIKSLIHEDYGFIAQIEYYDKSVYVALKNSGVLKVGRGNGDLSVWIRPGVSVFCLLTDRYQDLLWIGTDGQGVQQHSASAPLFGQLNLSITDITNKPVRAILTDSLGNIWVGTNGDGLIQFKYTHSSNSITVGEQPVARFNKREGLLSSQIFGMAKSKYHDLFWIGTEKGLFYYSYRDHTIREAVLPNSKPLLESIHTILETSDRKLWLASTRFGLVEVNITEIGGAIQVRSAQNHLLRGESFAGNEIQSMVYGDPSKLVVGLRGGRGVAEFDMDTHTYNFLPVIDPENGLAITDVLTVWRDPNHSYYLGSSSGMTAFNLHRAAVSDIKHYNKKNGLVNDMIHGILGDEMGYLWLSSSRGLIKYNPHNELFHNYIAPTLEINEFSDDAYWKCPYTGTLYFGAVNGFTWVNPKQLLQQESTHPSKFHFFDIKIKGESHPLSVFSRSAGKGIEIPASVPSFSLSFTVLDYLNKDYAYSYKLDNYHDDWIAITNSNQIDFTNLPAGRYTLKVRYKNDVAPDSERTESLYIVKLPPWYLSTSAIVIYIILLAAIGLYLYTLSRRIALKKREEAQREMEKNQRKELLESKLAFFTNMTHEFYTPLTLIKGICEVLKEGVPRSESAYQEHLNTLTSNTVALEGLIRELLDIHDPEKATPTYHIQKDVQLTPLAMQYLKSFRLIAEKAHINYVESIEPDLIWNTDTAFFQRILNNLVSNAFKYVGENGTVRIDLNRKGDILELSVYNSGKGIAASELSNIFEPYHILQNDDANGYMQLTGRTGLGLSICRSMVELLEGHIVVESEVDQYTLFRVVLPYIAAADAEETIPSERADTTLIVRAENVRPTLLLVDDNPDIISMISSYLASEFAILTAHGAQQALEILTTESVSLIVTDIMMPDKDGIQLIEEIRNTKSYKHIPIVVLSAKATEKQQEAGIQSGADVYLTKPFSLSLLRSHIDRLVKKNEVMRDYFYSPESAYETTMNNIVHRDDKKLISTLIAIIDEHIENPALSPAYIAEIMNTSPRSLYRKVKNITSLSLMDFIKDYRFLTAERLLVSTNLSVQEIMYKSGMSNKSYFYREFVKRNKVTPKEFRKLR</sequence>
<dbReference type="Gene3D" id="2.60.40.10">
    <property type="entry name" value="Immunoglobulins"/>
    <property type="match status" value="1"/>
</dbReference>
<dbReference type="InterPro" id="IPR003661">
    <property type="entry name" value="HisK_dim/P_dom"/>
</dbReference>
<dbReference type="InterPro" id="IPR004358">
    <property type="entry name" value="Sig_transdc_His_kin-like_C"/>
</dbReference>
<evidence type="ECO:0000256" key="3">
    <source>
        <dbReference type="ARBA" id="ARBA00022553"/>
    </source>
</evidence>
<evidence type="ECO:0000256" key="5">
    <source>
        <dbReference type="ARBA" id="ARBA00023163"/>
    </source>
</evidence>
<dbReference type="PANTHER" id="PTHR43547:SF2">
    <property type="entry name" value="HYBRID SIGNAL TRANSDUCTION HISTIDINE KINASE C"/>
    <property type="match status" value="1"/>
</dbReference>
<keyword evidence="11" id="KW-0418">Kinase</keyword>
<evidence type="ECO:0000313" key="11">
    <source>
        <dbReference type="EMBL" id="PRD47649.1"/>
    </source>
</evidence>
<dbReference type="SUPFAM" id="SSF47384">
    <property type="entry name" value="Homodimeric domain of signal transducing histidine kinase"/>
    <property type="match status" value="1"/>
</dbReference>
<dbReference type="CDD" id="cd17574">
    <property type="entry name" value="REC_OmpR"/>
    <property type="match status" value="1"/>
</dbReference>
<organism evidence="11 12">
    <name type="scientific">Sphingobacterium haloxyli</name>
    <dbReference type="NCBI Taxonomy" id="2100533"/>
    <lineage>
        <taxon>Bacteria</taxon>
        <taxon>Pseudomonadati</taxon>
        <taxon>Bacteroidota</taxon>
        <taxon>Sphingobacteriia</taxon>
        <taxon>Sphingobacteriales</taxon>
        <taxon>Sphingobacteriaceae</taxon>
        <taxon>Sphingobacterium</taxon>
    </lineage>
</organism>
<dbReference type="SUPFAM" id="SSF52172">
    <property type="entry name" value="CheY-like"/>
    <property type="match status" value="1"/>
</dbReference>
<dbReference type="Pfam" id="PF00512">
    <property type="entry name" value="HisKA"/>
    <property type="match status" value="1"/>
</dbReference>
<dbReference type="InterPro" id="IPR003594">
    <property type="entry name" value="HATPase_dom"/>
</dbReference>
<dbReference type="PROSITE" id="PS50110">
    <property type="entry name" value="RESPONSE_REGULATORY"/>
    <property type="match status" value="1"/>
</dbReference>
<dbReference type="Gene3D" id="2.130.10.10">
    <property type="entry name" value="YVTN repeat-like/Quinoprotein amine dehydrogenase"/>
    <property type="match status" value="2"/>
</dbReference>